<evidence type="ECO:0000313" key="9">
    <source>
        <dbReference type="Proteomes" id="UP000295058"/>
    </source>
</evidence>
<dbReference type="AlphaFoldDB" id="A0A235CEU3"/>
<dbReference type="OrthoDB" id="9801945at2"/>
<proteinExistence type="inferred from homology"/>
<dbReference type="Proteomes" id="UP000243640">
    <property type="component" value="Unassembled WGS sequence"/>
</dbReference>
<dbReference type="RefSeq" id="WP_094279022.1">
    <property type="nucleotide sequence ID" value="NZ_JBLWZI010000011.1"/>
</dbReference>
<dbReference type="PANTHER" id="PTHR33359">
    <property type="entry name" value="MOLYBDOPTERIN SYNTHASE SULFUR CARRIER SUBUNIT"/>
    <property type="match status" value="1"/>
</dbReference>
<dbReference type="PANTHER" id="PTHR33359:SF1">
    <property type="entry name" value="MOLYBDOPTERIN SYNTHASE SULFUR CARRIER SUBUNIT"/>
    <property type="match status" value="1"/>
</dbReference>
<evidence type="ECO:0000256" key="3">
    <source>
        <dbReference type="ARBA" id="ARBA00023150"/>
    </source>
</evidence>
<reference evidence="6 8" key="1">
    <citation type="submission" date="2017-08" db="EMBL/GenBank/DDBJ databases">
        <title>Draft Genome Sequence of the Marine Bacterium Oceanimonas baumannii ATCC 700832.</title>
        <authorList>
            <person name="Mcclelland W.D."/>
            <person name="Brennan M.A."/>
            <person name="Trachtenberg A.M."/>
            <person name="Maclea K.S."/>
        </authorList>
    </citation>
    <scope>NUCLEOTIDE SEQUENCE [LARGE SCALE GENOMIC DNA]</scope>
    <source>
        <strain evidence="6 8">ATCC 700832</strain>
    </source>
</reference>
<keyword evidence="2" id="KW-0547">Nucleotide-binding</keyword>
<comment type="similarity">
    <text evidence="4">Belongs to the MoaD family.</text>
</comment>
<organism evidence="6 8">
    <name type="scientific">Oceanimonas baumannii</name>
    <dbReference type="NCBI Taxonomy" id="129578"/>
    <lineage>
        <taxon>Bacteria</taxon>
        <taxon>Pseudomonadati</taxon>
        <taxon>Pseudomonadota</taxon>
        <taxon>Gammaproteobacteria</taxon>
        <taxon>Aeromonadales</taxon>
        <taxon>Aeromonadaceae</taxon>
        <taxon>Oceanimonas</taxon>
    </lineage>
</organism>
<dbReference type="EMBL" id="NQJF01000011">
    <property type="protein sequence ID" value="OYD23072.1"/>
    <property type="molecule type" value="Genomic_DNA"/>
</dbReference>
<dbReference type="FunFam" id="3.10.20.30:FF:000010">
    <property type="entry name" value="Molybdopterin synthase sulfur carrier subunit"/>
    <property type="match status" value="1"/>
</dbReference>
<keyword evidence="9" id="KW-1185">Reference proteome</keyword>
<sequence length="81" mass="8889">MIKVVFFARVREQLGMDELALQAEFADVSSLRTHLAKRNDNWARVFADHNLLVAVNHEMASSATALTSGDEVAFFPPVTGG</sequence>
<keyword evidence="3" id="KW-0501">Molybdenum cofactor biosynthesis</keyword>
<dbReference type="UniPathway" id="UPA00344"/>
<gene>
    <name evidence="6" type="primary">moaD</name>
    <name evidence="6" type="ORF">B6S09_13480</name>
    <name evidence="7" type="ORF">LY04_02434</name>
</gene>
<dbReference type="GO" id="GO:0000166">
    <property type="term" value="F:nucleotide binding"/>
    <property type="evidence" value="ECO:0007669"/>
    <property type="project" value="UniProtKB-KW"/>
</dbReference>
<evidence type="ECO:0000313" key="8">
    <source>
        <dbReference type="Proteomes" id="UP000243640"/>
    </source>
</evidence>
<dbReference type="NCBIfam" id="TIGR01682">
    <property type="entry name" value="moaD"/>
    <property type="match status" value="1"/>
</dbReference>
<dbReference type="EMBL" id="SODO01000009">
    <property type="protein sequence ID" value="TDW58338.1"/>
    <property type="molecule type" value="Genomic_DNA"/>
</dbReference>
<dbReference type="Pfam" id="PF02597">
    <property type="entry name" value="ThiS"/>
    <property type="match status" value="1"/>
</dbReference>
<evidence type="ECO:0000256" key="1">
    <source>
        <dbReference type="ARBA" id="ARBA00005046"/>
    </source>
</evidence>
<dbReference type="GO" id="GO:1990133">
    <property type="term" value="C:molybdopterin adenylyltransferase complex"/>
    <property type="evidence" value="ECO:0007669"/>
    <property type="project" value="TreeGrafter"/>
</dbReference>
<comment type="pathway">
    <text evidence="1">Cofactor biosynthesis; molybdopterin biosynthesis.</text>
</comment>
<dbReference type="InterPro" id="IPR012675">
    <property type="entry name" value="Beta-grasp_dom_sf"/>
</dbReference>
<dbReference type="InterPro" id="IPR016155">
    <property type="entry name" value="Mopterin_synth/thiamin_S_b"/>
</dbReference>
<evidence type="ECO:0000256" key="2">
    <source>
        <dbReference type="ARBA" id="ARBA00022741"/>
    </source>
</evidence>
<dbReference type="NCBIfam" id="NF008347">
    <property type="entry name" value="PRK11130.1"/>
    <property type="match status" value="1"/>
</dbReference>
<evidence type="ECO:0000313" key="6">
    <source>
        <dbReference type="EMBL" id="OYD23072.1"/>
    </source>
</evidence>
<comment type="caution">
    <text evidence="6">The sequence shown here is derived from an EMBL/GenBank/DDBJ whole genome shotgun (WGS) entry which is preliminary data.</text>
</comment>
<dbReference type="Proteomes" id="UP000295058">
    <property type="component" value="Unassembled WGS sequence"/>
</dbReference>
<evidence type="ECO:0000256" key="4">
    <source>
        <dbReference type="ARBA" id="ARBA00024200"/>
    </source>
</evidence>
<dbReference type="InterPro" id="IPR003749">
    <property type="entry name" value="ThiS/MoaD-like"/>
</dbReference>
<dbReference type="GO" id="GO:0006777">
    <property type="term" value="P:Mo-molybdopterin cofactor biosynthetic process"/>
    <property type="evidence" value="ECO:0007669"/>
    <property type="project" value="UniProtKB-KW"/>
</dbReference>
<evidence type="ECO:0000256" key="5">
    <source>
        <dbReference type="ARBA" id="ARBA00024247"/>
    </source>
</evidence>
<dbReference type="CDD" id="cd00754">
    <property type="entry name" value="Ubl_MoaD"/>
    <property type="match status" value="1"/>
</dbReference>
<accession>A0A235CEU3</accession>
<reference evidence="7 9" key="2">
    <citation type="submission" date="2019-03" db="EMBL/GenBank/DDBJ databases">
        <title>Genomic Encyclopedia of Archaeal and Bacterial Type Strains, Phase II (KMG-II): from individual species to whole genera.</title>
        <authorList>
            <person name="Goeker M."/>
        </authorList>
    </citation>
    <scope>NUCLEOTIDE SEQUENCE [LARGE SCALE GENOMIC DNA]</scope>
    <source>
        <strain evidence="7 9">DSM 15594</strain>
    </source>
</reference>
<protein>
    <recommendedName>
        <fullName evidence="5">Molybdopterin synthase sulfur carrier subunit</fullName>
    </recommendedName>
</protein>
<dbReference type="InterPro" id="IPR044672">
    <property type="entry name" value="MOCS2A"/>
</dbReference>
<evidence type="ECO:0000313" key="7">
    <source>
        <dbReference type="EMBL" id="TDW58338.1"/>
    </source>
</evidence>
<dbReference type="SUPFAM" id="SSF54285">
    <property type="entry name" value="MoaD/ThiS"/>
    <property type="match status" value="1"/>
</dbReference>
<name>A0A235CEU3_9GAMM</name>
<dbReference type="Gene3D" id="3.10.20.30">
    <property type="match status" value="1"/>
</dbReference>